<dbReference type="InterPro" id="IPR029058">
    <property type="entry name" value="AB_hydrolase_fold"/>
</dbReference>
<accession>A0A7W9GJP1</accession>
<comment type="caution">
    <text evidence="5">The sequence shown here is derived from an EMBL/GenBank/DDBJ whole genome shotgun (WGS) entry which is preliminary data.</text>
</comment>
<dbReference type="AlphaFoldDB" id="A0A7W9GJP1"/>
<gene>
    <name evidence="5" type="ORF">HD596_011790</name>
</gene>
<dbReference type="GO" id="GO:0016787">
    <property type="term" value="F:hydrolase activity"/>
    <property type="evidence" value="ECO:0007669"/>
    <property type="project" value="UniProtKB-KW"/>
</dbReference>
<evidence type="ECO:0000256" key="1">
    <source>
        <dbReference type="ARBA" id="ARBA00010088"/>
    </source>
</evidence>
<dbReference type="Proteomes" id="UP000579153">
    <property type="component" value="Unassembled WGS sequence"/>
</dbReference>
<dbReference type="InterPro" id="IPR051601">
    <property type="entry name" value="Serine_prot/Carboxylest_S33"/>
</dbReference>
<dbReference type="PANTHER" id="PTHR43248:SF29">
    <property type="entry name" value="TRIPEPTIDYL AMINOPEPTIDASE"/>
    <property type="match status" value="1"/>
</dbReference>
<sequence length="450" mass="48903">MKVPRDYARPEGHQLRIAVIRLPAKDRSRRVGSLVTNPGGPGASGVTFLRTSSQAFGEALRDRFDLVGFDPRGVGRSDPVRCLDFRQTEQRLLADPPTTRAQIHAEVMFWRAFAAACEARSGANLPYVGTVNAARDMDVLRAALDDRRLTYIGFSYGTYLGAFYADQFPRNVRAMVLDGASDPKLTGEEFLLGHAQGFETALRSFAAYCVRTAGCPLGTGSVDRAVGKVSDLQERAARKPLKNRADARVPVDDDGVTQGIYTALYNRNNWPTLRQALAQAIDDGDGTGLYKLGYEQEPRAPFGALQAVNCVDKPFPPNLAAVQNLADRAAKVAPHFGSFVVWPWLTCAYWPVKPARQPRAVTAAGAPPILVVGTTRDPATPYRWAQSLANQLTSGVLLTYVGDGHTAYLSNTEKCIREPVEQYLITARPPARGLTCEQTPLDPAGKGSPS</sequence>
<evidence type="ECO:0000256" key="2">
    <source>
        <dbReference type="ARBA" id="ARBA00022729"/>
    </source>
</evidence>
<evidence type="ECO:0000313" key="5">
    <source>
        <dbReference type="EMBL" id="MBB5785034.1"/>
    </source>
</evidence>
<feature type="domain" description="Peptidase S33 tripeptidyl aminopeptidase-like C-terminal" evidence="4">
    <location>
        <begin position="334"/>
        <end position="436"/>
    </location>
</feature>
<keyword evidence="2" id="KW-0732">Signal</keyword>
<organism evidence="5 6">
    <name type="scientific">Nonomuraea jabiensis</name>
    <dbReference type="NCBI Taxonomy" id="882448"/>
    <lineage>
        <taxon>Bacteria</taxon>
        <taxon>Bacillati</taxon>
        <taxon>Actinomycetota</taxon>
        <taxon>Actinomycetes</taxon>
        <taxon>Streptosporangiales</taxon>
        <taxon>Streptosporangiaceae</taxon>
        <taxon>Nonomuraea</taxon>
    </lineage>
</organism>
<proteinExistence type="inferred from homology"/>
<comment type="similarity">
    <text evidence="1">Belongs to the peptidase S33 family.</text>
</comment>
<evidence type="ECO:0000259" key="4">
    <source>
        <dbReference type="Pfam" id="PF08386"/>
    </source>
</evidence>
<evidence type="ECO:0000313" key="6">
    <source>
        <dbReference type="Proteomes" id="UP000579153"/>
    </source>
</evidence>
<evidence type="ECO:0000256" key="3">
    <source>
        <dbReference type="ARBA" id="ARBA00022801"/>
    </source>
</evidence>
<dbReference type="Pfam" id="PF08386">
    <property type="entry name" value="Abhydrolase_4"/>
    <property type="match status" value="1"/>
</dbReference>
<keyword evidence="6" id="KW-1185">Reference proteome</keyword>
<dbReference type="Gene3D" id="3.40.50.1820">
    <property type="entry name" value="alpha/beta hydrolase"/>
    <property type="match status" value="1"/>
</dbReference>
<dbReference type="EMBL" id="JACHMB010000001">
    <property type="protein sequence ID" value="MBB5785034.1"/>
    <property type="molecule type" value="Genomic_DNA"/>
</dbReference>
<protein>
    <submittedName>
        <fullName evidence="5">Pimeloyl-ACP methyl ester carboxylesterase</fullName>
    </submittedName>
</protein>
<dbReference type="InterPro" id="IPR013595">
    <property type="entry name" value="Pept_S33_TAP-like_C"/>
</dbReference>
<reference evidence="5 6" key="1">
    <citation type="submission" date="2020-08" db="EMBL/GenBank/DDBJ databases">
        <title>Sequencing the genomes of 1000 actinobacteria strains.</title>
        <authorList>
            <person name="Klenk H.-P."/>
        </authorList>
    </citation>
    <scope>NUCLEOTIDE SEQUENCE [LARGE SCALE GENOMIC DNA]</scope>
    <source>
        <strain evidence="5 6">DSM 45507</strain>
    </source>
</reference>
<dbReference type="PANTHER" id="PTHR43248">
    <property type="entry name" value="2-SUCCINYL-6-HYDROXY-2,4-CYCLOHEXADIENE-1-CARBOXYLATE SYNTHASE"/>
    <property type="match status" value="1"/>
</dbReference>
<keyword evidence="3" id="KW-0378">Hydrolase</keyword>
<dbReference type="SUPFAM" id="SSF53474">
    <property type="entry name" value="alpha/beta-Hydrolases"/>
    <property type="match status" value="1"/>
</dbReference>
<name>A0A7W9GJP1_9ACTN</name>